<feature type="compositionally biased region" description="Low complexity" evidence="1">
    <location>
        <begin position="156"/>
        <end position="171"/>
    </location>
</feature>
<evidence type="ECO:0000313" key="3">
    <source>
        <dbReference type="EMBL" id="KAD6454950.1"/>
    </source>
</evidence>
<protein>
    <recommendedName>
        <fullName evidence="2">Reverse transcriptase Ty1/copia-type domain-containing protein</fullName>
    </recommendedName>
</protein>
<feature type="compositionally biased region" description="Polar residues" evidence="1">
    <location>
        <begin position="135"/>
        <end position="146"/>
    </location>
</feature>
<dbReference type="Pfam" id="PF07727">
    <property type="entry name" value="RVT_2"/>
    <property type="match status" value="1"/>
</dbReference>
<dbReference type="EMBL" id="SZYD01000004">
    <property type="protein sequence ID" value="KAD6454950.1"/>
    <property type="molecule type" value="Genomic_DNA"/>
</dbReference>
<dbReference type="OrthoDB" id="1917367at2759"/>
<evidence type="ECO:0000313" key="4">
    <source>
        <dbReference type="Proteomes" id="UP000326396"/>
    </source>
</evidence>
<dbReference type="AlphaFoldDB" id="A0A5N6PJP0"/>
<gene>
    <name evidence="3" type="ORF">E3N88_09656</name>
</gene>
<name>A0A5N6PJP0_9ASTR</name>
<reference evidence="3 4" key="1">
    <citation type="submission" date="2019-05" db="EMBL/GenBank/DDBJ databases">
        <title>Mikania micrantha, genome provides insights into the molecular mechanism of rapid growth.</title>
        <authorList>
            <person name="Liu B."/>
        </authorList>
    </citation>
    <scope>NUCLEOTIDE SEQUENCE [LARGE SCALE GENOMIC DNA]</scope>
    <source>
        <strain evidence="3">NLD-2019</strain>
        <tissue evidence="3">Leaf</tissue>
    </source>
</reference>
<evidence type="ECO:0000259" key="2">
    <source>
        <dbReference type="Pfam" id="PF07727"/>
    </source>
</evidence>
<feature type="domain" description="Reverse transcriptase Ty1/copia-type" evidence="2">
    <location>
        <begin position="243"/>
        <end position="351"/>
    </location>
</feature>
<proteinExistence type="predicted"/>
<accession>A0A5N6PJP0</accession>
<sequence length="384" mass="43117">MIHRRLEEGRGRCGLRGNVNGSLLMLSLEQSTVILRKLFSLALLWWSSMWVATGGLFFKVDLGAFVSIQIVYAKVSPLQDNRWDVIFKEQKTWDWVQEVNNEKTTSTWTHVSINSDVTGTVNEMSDGQEEEGPGTPTSSFSNNIPQGPNFHAGVESQSSSSHAQQSSPSDQEVVAPFDTTPTQSFWSLNEIYQGTLPMTEEQVQELYEQLLMVDEEPSTLDEAKTDPHWKKAMEAEMEAIHKNKTWTLVKLPASHKAIGLKWVFKLKKDADGKVVKHKARMVAKGYVQRKGVDFDDAFAPVARIETIRLLLALAAKESWVVHHLDVKSAFLNGELMEEVYVTQPPGFEQEAAIGGRLFGKPFITEGVLYSQLSNPIKARGYGWM</sequence>
<organism evidence="3 4">
    <name type="scientific">Mikania micrantha</name>
    <name type="common">bitter vine</name>
    <dbReference type="NCBI Taxonomy" id="192012"/>
    <lineage>
        <taxon>Eukaryota</taxon>
        <taxon>Viridiplantae</taxon>
        <taxon>Streptophyta</taxon>
        <taxon>Embryophyta</taxon>
        <taxon>Tracheophyta</taxon>
        <taxon>Spermatophyta</taxon>
        <taxon>Magnoliopsida</taxon>
        <taxon>eudicotyledons</taxon>
        <taxon>Gunneridae</taxon>
        <taxon>Pentapetalae</taxon>
        <taxon>asterids</taxon>
        <taxon>campanulids</taxon>
        <taxon>Asterales</taxon>
        <taxon>Asteraceae</taxon>
        <taxon>Asteroideae</taxon>
        <taxon>Heliantheae alliance</taxon>
        <taxon>Eupatorieae</taxon>
        <taxon>Mikania</taxon>
    </lineage>
</organism>
<feature type="region of interest" description="Disordered" evidence="1">
    <location>
        <begin position="118"/>
        <end position="176"/>
    </location>
</feature>
<comment type="caution">
    <text evidence="3">The sequence shown here is derived from an EMBL/GenBank/DDBJ whole genome shotgun (WGS) entry which is preliminary data.</text>
</comment>
<evidence type="ECO:0000256" key="1">
    <source>
        <dbReference type="SAM" id="MobiDB-lite"/>
    </source>
</evidence>
<dbReference type="Proteomes" id="UP000326396">
    <property type="component" value="Linkage Group LG12"/>
</dbReference>
<dbReference type="InterPro" id="IPR013103">
    <property type="entry name" value="RVT_2"/>
</dbReference>
<keyword evidence="4" id="KW-1185">Reference proteome</keyword>